<dbReference type="Proteomes" id="UP000184513">
    <property type="component" value="Unassembled WGS sequence"/>
</dbReference>
<dbReference type="PANTHER" id="PTHR12677:SF59">
    <property type="entry name" value="GOLGI APPARATUS MEMBRANE PROTEIN TVP38-RELATED"/>
    <property type="match status" value="1"/>
</dbReference>
<dbReference type="RefSeq" id="WP_073097118.1">
    <property type="nucleotide sequence ID" value="NZ_FRCY01000016.1"/>
</dbReference>
<evidence type="ECO:0000256" key="1">
    <source>
        <dbReference type="ARBA" id="ARBA00004651"/>
    </source>
</evidence>
<keyword evidence="4 6" id="KW-1133">Transmembrane helix</keyword>
<evidence type="ECO:0000313" key="9">
    <source>
        <dbReference type="Proteomes" id="UP000184513"/>
    </source>
</evidence>
<sequence length="247" mass="27827">MSKKPPIFKHFSVIYRRNPLVLAAILWAAIVPSLGVLFLVQWLYSNWASQSIPSIMNLEWAAVYCLLGAMLMGFALIPTTFFSVVSGFVFGWAAFPLLVLAYTLGSAIGYQSGRFMDRNSLEWLLKPYPKAKRMIDKRREDMGWLIFFVRISPVIPFAISNLVFALLDTGLKRVLWFGLLGMLPRTLLAFFTGALAGDIQQAVAAKTASWQYAVIGILLLLSLWGIYHFFVPKSAGDEAQRYRRSTE</sequence>
<dbReference type="GO" id="GO:0005886">
    <property type="term" value="C:plasma membrane"/>
    <property type="evidence" value="ECO:0007669"/>
    <property type="project" value="UniProtKB-SubCell"/>
</dbReference>
<reference evidence="8 9" key="1">
    <citation type="submission" date="2016-11" db="EMBL/GenBank/DDBJ databases">
        <authorList>
            <person name="Jaros S."/>
            <person name="Januszkiewicz K."/>
            <person name="Wedrychowicz H."/>
        </authorList>
    </citation>
    <scope>NUCLEOTIDE SEQUENCE [LARGE SCALE GENOMIC DNA]</scope>
    <source>
        <strain evidence="8 9">CGMCC 1.6102</strain>
    </source>
</reference>
<feature type="domain" description="VTT" evidence="7">
    <location>
        <begin position="77"/>
        <end position="194"/>
    </location>
</feature>
<feature type="transmembrane region" description="Helical" evidence="6">
    <location>
        <begin position="89"/>
        <end position="110"/>
    </location>
</feature>
<feature type="transmembrane region" description="Helical" evidence="6">
    <location>
        <begin position="20"/>
        <end position="44"/>
    </location>
</feature>
<dbReference type="EMBL" id="FRCY01000016">
    <property type="protein sequence ID" value="SHN28505.1"/>
    <property type="molecule type" value="Genomic_DNA"/>
</dbReference>
<protein>
    <recommendedName>
        <fullName evidence="6">TVP38/TMEM64 family membrane protein</fullName>
    </recommendedName>
</protein>
<feature type="transmembrane region" description="Helical" evidence="6">
    <location>
        <begin position="56"/>
        <end position="77"/>
    </location>
</feature>
<name>A0A1M7QCD8_9BACT</name>
<dbReference type="OrthoDB" id="6194207at2"/>
<evidence type="ECO:0000256" key="2">
    <source>
        <dbReference type="ARBA" id="ARBA00022475"/>
    </source>
</evidence>
<evidence type="ECO:0000259" key="7">
    <source>
        <dbReference type="Pfam" id="PF09335"/>
    </source>
</evidence>
<accession>A0A1M7QCD8</accession>
<dbReference type="Pfam" id="PF09335">
    <property type="entry name" value="VTT_dom"/>
    <property type="match status" value="1"/>
</dbReference>
<comment type="subcellular location">
    <subcellularLocation>
        <location evidence="1 6">Cell membrane</location>
        <topology evidence="1 6">Multi-pass membrane protein</topology>
    </subcellularLocation>
</comment>
<dbReference type="PANTHER" id="PTHR12677">
    <property type="entry name" value="GOLGI APPARATUS MEMBRANE PROTEIN TVP38-RELATED"/>
    <property type="match status" value="1"/>
</dbReference>
<organism evidence="8 9">
    <name type="scientific">Cyclobacterium lianum</name>
    <dbReference type="NCBI Taxonomy" id="388280"/>
    <lineage>
        <taxon>Bacteria</taxon>
        <taxon>Pseudomonadati</taxon>
        <taxon>Bacteroidota</taxon>
        <taxon>Cytophagia</taxon>
        <taxon>Cytophagales</taxon>
        <taxon>Cyclobacteriaceae</taxon>
        <taxon>Cyclobacterium</taxon>
    </lineage>
</organism>
<keyword evidence="9" id="KW-1185">Reference proteome</keyword>
<dbReference type="AlphaFoldDB" id="A0A1M7QCD8"/>
<dbReference type="STRING" id="388280.SAMN04488057_11670"/>
<feature type="transmembrane region" description="Helical" evidence="6">
    <location>
        <begin position="209"/>
        <end position="230"/>
    </location>
</feature>
<keyword evidence="2 6" id="KW-1003">Cell membrane</keyword>
<evidence type="ECO:0000256" key="3">
    <source>
        <dbReference type="ARBA" id="ARBA00022692"/>
    </source>
</evidence>
<evidence type="ECO:0000313" key="8">
    <source>
        <dbReference type="EMBL" id="SHN28505.1"/>
    </source>
</evidence>
<comment type="similarity">
    <text evidence="6">Belongs to the TVP38/TMEM64 family.</text>
</comment>
<proteinExistence type="inferred from homology"/>
<feature type="transmembrane region" description="Helical" evidence="6">
    <location>
        <begin position="142"/>
        <end position="167"/>
    </location>
</feature>
<evidence type="ECO:0000256" key="5">
    <source>
        <dbReference type="ARBA" id="ARBA00023136"/>
    </source>
</evidence>
<evidence type="ECO:0000256" key="6">
    <source>
        <dbReference type="RuleBase" id="RU366058"/>
    </source>
</evidence>
<feature type="transmembrane region" description="Helical" evidence="6">
    <location>
        <begin position="173"/>
        <end position="197"/>
    </location>
</feature>
<dbReference type="InterPro" id="IPR032816">
    <property type="entry name" value="VTT_dom"/>
</dbReference>
<dbReference type="InterPro" id="IPR015414">
    <property type="entry name" value="TMEM64"/>
</dbReference>
<evidence type="ECO:0000256" key="4">
    <source>
        <dbReference type="ARBA" id="ARBA00022989"/>
    </source>
</evidence>
<gene>
    <name evidence="8" type="ORF">SAMN04488057_11670</name>
</gene>
<keyword evidence="5 6" id="KW-0472">Membrane</keyword>
<keyword evidence="3 6" id="KW-0812">Transmembrane</keyword>